<keyword evidence="4" id="KW-1185">Reference proteome</keyword>
<dbReference type="Proteomes" id="UP000183299">
    <property type="component" value="Unassembled WGS sequence"/>
</dbReference>
<organism evidence="3 4">
    <name type="scientific">Celeribacter halophilus</name>
    <dbReference type="NCBI Taxonomy" id="576117"/>
    <lineage>
        <taxon>Bacteria</taxon>
        <taxon>Pseudomonadati</taxon>
        <taxon>Pseudomonadota</taxon>
        <taxon>Alphaproteobacteria</taxon>
        <taxon>Rhodobacterales</taxon>
        <taxon>Roseobacteraceae</taxon>
        <taxon>Celeribacter</taxon>
    </lineage>
</organism>
<protein>
    <submittedName>
        <fullName evidence="3">YHYH protein</fullName>
    </submittedName>
</protein>
<feature type="chain" id="PRO_5010296908" evidence="1">
    <location>
        <begin position="27"/>
        <end position="392"/>
    </location>
</feature>
<dbReference type="GeneID" id="98664883"/>
<feature type="signal peptide" evidence="1">
    <location>
        <begin position="1"/>
        <end position="26"/>
    </location>
</feature>
<dbReference type="RefSeq" id="WP_066599072.1">
    <property type="nucleotide sequence ID" value="NZ_FORY01000005.1"/>
</dbReference>
<dbReference type="Pfam" id="PF14240">
    <property type="entry name" value="YHYH"/>
    <property type="match status" value="1"/>
</dbReference>
<evidence type="ECO:0000259" key="2">
    <source>
        <dbReference type="Pfam" id="PF14240"/>
    </source>
</evidence>
<keyword evidence="1" id="KW-0732">Signal</keyword>
<name>A0A1I3RT97_9RHOB</name>
<dbReference type="OrthoDB" id="9796530at2"/>
<dbReference type="AlphaFoldDB" id="A0A1I3RT97"/>
<evidence type="ECO:0000313" key="4">
    <source>
        <dbReference type="Proteomes" id="UP000183299"/>
    </source>
</evidence>
<gene>
    <name evidence="3" type="ORF">SAMN04488138_105223</name>
</gene>
<dbReference type="EMBL" id="FORY01000005">
    <property type="protein sequence ID" value="SFJ48517.1"/>
    <property type="molecule type" value="Genomic_DNA"/>
</dbReference>
<dbReference type="InterPro" id="IPR025924">
    <property type="entry name" value="YHYH_dom"/>
</dbReference>
<feature type="domain" description="YHYH" evidence="2">
    <location>
        <begin position="150"/>
        <end position="253"/>
    </location>
</feature>
<evidence type="ECO:0000256" key="1">
    <source>
        <dbReference type="SAM" id="SignalP"/>
    </source>
</evidence>
<dbReference type="STRING" id="576117.SAMN04488138_105223"/>
<proteinExistence type="predicted"/>
<reference evidence="3 4" key="1">
    <citation type="submission" date="2016-10" db="EMBL/GenBank/DDBJ databases">
        <authorList>
            <person name="de Groot N.N."/>
        </authorList>
    </citation>
    <scope>NUCLEOTIDE SEQUENCE [LARGE SCALE GENOMIC DNA]</scope>
    <source>
        <strain evidence="3 4">CGMCC 1.8891</strain>
    </source>
</reference>
<sequence>MPTQFSVLSLLRHGTIVLMVPSAAMAHTDLSRFEDNIFTSAPEVVSCALEDGTEASCYKITVNYLPEGLDIGPFCPVTIDDEGGLWDWDGENAKLYRIDKDFLTMLDELGYRFFDEDGNVYIVDNANTRPEADHACINVTADPDVTVTMLLPIDPKMAEEPEEIGTVGKVGVALDGVPVFADAPSVLDTGHMPALDLCGGHIDPGGWYHWHATATDVKTVFETEGVDAHCHLEQDKTAQFGYAFDGYPMFGSAEEDGSKPEDLDTCNGHVGETSLGITYHYHASEDFPNLPPCLVGVQAQDNFTTTASVGIGAPRGEDMGHAAGHEGTIGAGHMNTPPGFDEAAEKLGVTATELLQALISSSQDRPDLAMAAETLGVSEKALTEALPQPPRQ</sequence>
<accession>A0A1I3RT97</accession>
<evidence type="ECO:0000313" key="3">
    <source>
        <dbReference type="EMBL" id="SFJ48517.1"/>
    </source>
</evidence>